<keyword evidence="3" id="KW-0862">Zinc</keyword>
<sequence length="371" mass="41179">MGKENLPPTAHSAEVNHCSSNDSDVSETPSRHSWEKDGGMPICRVCQCVESDRRGDAALGFLGITPRSPERSDGDMNNLNLQSDLSHAKNPGRDPKFIEIISPDGEVYVCATDLEMGHHQDSLLELGCSCKNDLALVHYACALKWFVNHGSTVCEICGQVAKNISTTDFKTVINSLKEYERLRERTASGEPNSVPLHMGMTVDPDALAAIRRQRLSEISLWFNPHHNSIINNNQNNIAPQVVSEQPSTIVNQDNGSGPSENPATKWAVEENCKKWSSYTSGWCLRLDSRGLLPLFCTNQNQVRTGTILGHPLCFLVSGIWDLGIKDTRCTHNMKSFRRYCSCLANVDAHTQHEVIRKILQLPSQCRCAHTT</sequence>
<dbReference type="Pfam" id="PF12906">
    <property type="entry name" value="RINGv"/>
    <property type="match status" value="1"/>
</dbReference>
<dbReference type="SMART" id="SM00744">
    <property type="entry name" value="RINGv"/>
    <property type="match status" value="1"/>
</dbReference>
<evidence type="ECO:0000313" key="6">
    <source>
        <dbReference type="EMBL" id="KCW62445.1"/>
    </source>
</evidence>
<dbReference type="InterPro" id="IPR013083">
    <property type="entry name" value="Znf_RING/FYVE/PHD"/>
</dbReference>
<dbReference type="AlphaFoldDB" id="A0A059B9Y0"/>
<dbReference type="PANTHER" id="PTHR46214">
    <property type="entry name" value="ZINC FINGER, RING-CH-TYPE"/>
    <property type="match status" value="1"/>
</dbReference>
<keyword evidence="1" id="KW-0479">Metal-binding</keyword>
<protein>
    <recommendedName>
        <fullName evidence="5">RING-CH-type domain-containing protein</fullName>
    </recommendedName>
</protein>
<dbReference type="GO" id="GO:0008270">
    <property type="term" value="F:zinc ion binding"/>
    <property type="evidence" value="ECO:0007669"/>
    <property type="project" value="UniProtKB-KW"/>
</dbReference>
<keyword evidence="2" id="KW-0863">Zinc-finger</keyword>
<name>A0A059B9Y0_EUCGR</name>
<reference evidence="6" key="1">
    <citation type="submission" date="2013-07" db="EMBL/GenBank/DDBJ databases">
        <title>The genome of Eucalyptus grandis.</title>
        <authorList>
            <person name="Schmutz J."/>
            <person name="Hayes R."/>
            <person name="Myburg A."/>
            <person name="Tuskan G."/>
            <person name="Grattapaglia D."/>
            <person name="Rokhsar D.S."/>
        </authorList>
    </citation>
    <scope>NUCLEOTIDE SEQUENCE</scope>
    <source>
        <tissue evidence="6">Leaf extractions</tissue>
    </source>
</reference>
<dbReference type="PANTHER" id="PTHR46214:SF12">
    <property type="entry name" value="RING_FYVE_PHD ZINC FINGER SUPERFAMILY PROTEIN"/>
    <property type="match status" value="1"/>
</dbReference>
<dbReference type="Gene3D" id="3.30.40.10">
    <property type="entry name" value="Zinc/RING finger domain, C3HC4 (zinc finger)"/>
    <property type="match status" value="1"/>
</dbReference>
<evidence type="ECO:0000256" key="4">
    <source>
        <dbReference type="SAM" id="MobiDB-lite"/>
    </source>
</evidence>
<dbReference type="PROSITE" id="PS51292">
    <property type="entry name" value="ZF_RING_CH"/>
    <property type="match status" value="1"/>
</dbReference>
<accession>A0A059B9Y0</accession>
<dbReference type="SUPFAM" id="SSF57850">
    <property type="entry name" value="RING/U-box"/>
    <property type="match status" value="1"/>
</dbReference>
<feature type="domain" description="RING-CH-type" evidence="5">
    <location>
        <begin position="99"/>
        <end position="164"/>
    </location>
</feature>
<proteinExistence type="predicted"/>
<feature type="compositionally biased region" description="Polar residues" evidence="4">
    <location>
        <begin position="17"/>
        <end position="28"/>
    </location>
</feature>
<evidence type="ECO:0000259" key="5">
    <source>
        <dbReference type="PROSITE" id="PS51292"/>
    </source>
</evidence>
<gene>
    <name evidence="6" type="ORF">EUGRSUZ_H05084</name>
</gene>
<dbReference type="EMBL" id="KK198760">
    <property type="protein sequence ID" value="KCW62445.1"/>
    <property type="molecule type" value="Genomic_DNA"/>
</dbReference>
<dbReference type="InterPro" id="IPR011016">
    <property type="entry name" value="Znf_RING-CH"/>
</dbReference>
<evidence type="ECO:0000256" key="1">
    <source>
        <dbReference type="ARBA" id="ARBA00022723"/>
    </source>
</evidence>
<dbReference type="Gramene" id="KCW62445">
    <property type="protein sequence ID" value="KCW62445"/>
    <property type="gene ID" value="EUGRSUZ_H05084"/>
</dbReference>
<evidence type="ECO:0000256" key="3">
    <source>
        <dbReference type="ARBA" id="ARBA00022833"/>
    </source>
</evidence>
<evidence type="ECO:0000256" key="2">
    <source>
        <dbReference type="ARBA" id="ARBA00022771"/>
    </source>
</evidence>
<feature type="region of interest" description="Disordered" evidence="4">
    <location>
        <begin position="1"/>
        <end position="35"/>
    </location>
</feature>
<organism evidence="6">
    <name type="scientific">Eucalyptus grandis</name>
    <name type="common">Flooded gum</name>
    <dbReference type="NCBI Taxonomy" id="71139"/>
    <lineage>
        <taxon>Eukaryota</taxon>
        <taxon>Viridiplantae</taxon>
        <taxon>Streptophyta</taxon>
        <taxon>Embryophyta</taxon>
        <taxon>Tracheophyta</taxon>
        <taxon>Spermatophyta</taxon>
        <taxon>Magnoliopsida</taxon>
        <taxon>eudicotyledons</taxon>
        <taxon>Gunneridae</taxon>
        <taxon>Pentapetalae</taxon>
        <taxon>rosids</taxon>
        <taxon>malvids</taxon>
        <taxon>Myrtales</taxon>
        <taxon>Myrtaceae</taxon>
        <taxon>Myrtoideae</taxon>
        <taxon>Eucalypteae</taxon>
        <taxon>Eucalyptus</taxon>
    </lineage>
</organism>